<dbReference type="PANTHER" id="PTHR38478">
    <property type="entry name" value="PEPTIDASE M1A AND M12B"/>
    <property type="match status" value="1"/>
</dbReference>
<feature type="signal peptide" evidence="1">
    <location>
        <begin position="1"/>
        <end position="20"/>
    </location>
</feature>
<name>A0ABP3WDI2_9GAMM</name>
<dbReference type="SUPFAM" id="SSF55486">
    <property type="entry name" value="Metalloproteases ('zincins'), catalytic domain"/>
    <property type="match status" value="1"/>
</dbReference>
<accession>A0ABP3WDI2</accession>
<keyword evidence="4" id="KW-0482">Metalloprotease</keyword>
<dbReference type="RefSeq" id="WP_343814673.1">
    <property type="nucleotide sequence ID" value="NZ_BAAAFA010000001.1"/>
</dbReference>
<evidence type="ECO:0000259" key="2">
    <source>
        <dbReference type="Pfam" id="PF16313"/>
    </source>
</evidence>
<dbReference type="EMBL" id="BAAAFA010000001">
    <property type="protein sequence ID" value="GAA0812033.1"/>
    <property type="molecule type" value="Genomic_DNA"/>
</dbReference>
<dbReference type="InterPro" id="IPR034032">
    <property type="entry name" value="Zn_MMP-like_bac"/>
</dbReference>
<dbReference type="PANTHER" id="PTHR38478:SF1">
    <property type="entry name" value="ZINC DEPENDENT METALLOPROTEASE DOMAIN LIPOPROTEIN"/>
    <property type="match status" value="1"/>
</dbReference>
<evidence type="ECO:0000313" key="5">
    <source>
        <dbReference type="Proteomes" id="UP001500021"/>
    </source>
</evidence>
<keyword evidence="5" id="KW-1185">Reference proteome</keyword>
<sequence length="828" mass="91984">MKFVCRVFLLFTCLVLSANAKVDFKDFVKGKTLQQGYFSFYHDVDEGKVYLQIEQFEQEFLFQSSLPHGIGSNDIGLDRGQLGDTRLVQFERVGNKVFLRQLNPYYRADSSNPLEQQAIDEAFASSIIWGFSVAATSNDKSGTSKVLIDYTPFLLSDIHNIASTLKKRKQGSFKIDASRSGLYRKFSKAFPNNTELEATVTFKGTGAGKYLKSVTPDATAVTVNLHHSLIKLPDENYQTRVFHPFSGFWSIAYADYASAIDEPLIKRLIPRHRLAKKDPQAKLSEAVEPIVYYLDAGVPEPVSTALIEGGMWWQQAFHDIGYKDAFQIKMLPADADPMDVRYNVIQWVHRATRGWSYGASVIDPRTGEIIKGHVTLGSLRVRQDYLIALGLTSPFTDNKSAQETNTDAMKAMALARIRQLSAHEVGHTLGIAHNFAASVNNRASVMDYPHPFITLDEHGEIDLSQAYKEDLGAWDKYVIAYGYGDFPAKNGQNEADQLAALVAQTKAQGLLYASDPDARPKSGAHNTGHLWDNGTNAAQELTRVMAVRNKALTNFGLNSIALNTPLSELEQALVPIYNFHRYQVEAAAKLIAGVNYSYEVKVAEPANYDVKAVSAAIQQQALSALLSTLDADFLTLPEAIISLIPPKAYGYARNRESFASQTGLTFDPVSAAQASAKHTLALLLNPQRLARLQQQAMRFQAESRRDKSAEAIFSVKELINQVVNNTIKKQPATGLELLVQQRINQQVVEQLLTLWHQADVVTEVRSEVYASLKSLEEWLDDNNDSRRYKALATQFILLEQQIDFSLERNKAATPASEITMPPGSPIGG</sequence>
<dbReference type="InterPro" id="IPR032534">
    <property type="entry name" value="EcxA_zinc-bd"/>
</dbReference>
<dbReference type="GO" id="GO:0008237">
    <property type="term" value="F:metallopeptidase activity"/>
    <property type="evidence" value="ECO:0007669"/>
    <property type="project" value="UniProtKB-KW"/>
</dbReference>
<dbReference type="Proteomes" id="UP001500021">
    <property type="component" value="Unassembled WGS sequence"/>
</dbReference>
<organism evidence="4 5">
    <name type="scientific">Colwellia asteriadis</name>
    <dbReference type="NCBI Taxonomy" id="517723"/>
    <lineage>
        <taxon>Bacteria</taxon>
        <taxon>Pseudomonadati</taxon>
        <taxon>Pseudomonadota</taxon>
        <taxon>Gammaproteobacteria</taxon>
        <taxon>Alteromonadales</taxon>
        <taxon>Colwelliaceae</taxon>
        <taxon>Colwellia</taxon>
    </lineage>
</organism>
<feature type="domain" description="EcxA zinc-binding" evidence="2">
    <location>
        <begin position="407"/>
        <end position="730"/>
    </location>
</feature>
<evidence type="ECO:0000259" key="3">
    <source>
        <dbReference type="Pfam" id="PF17148"/>
    </source>
</evidence>
<dbReference type="InterPro" id="IPR033413">
    <property type="entry name" value="DUF5117"/>
</dbReference>
<evidence type="ECO:0000256" key="1">
    <source>
        <dbReference type="SAM" id="SignalP"/>
    </source>
</evidence>
<keyword evidence="1" id="KW-0732">Signal</keyword>
<proteinExistence type="predicted"/>
<feature type="domain" description="DUF5117" evidence="3">
    <location>
        <begin position="80"/>
        <end position="277"/>
    </location>
</feature>
<dbReference type="Pfam" id="PF16313">
    <property type="entry name" value="DUF4953"/>
    <property type="match status" value="1"/>
</dbReference>
<dbReference type="InterPro" id="IPR024079">
    <property type="entry name" value="MetalloPept_cat_dom_sf"/>
</dbReference>
<feature type="chain" id="PRO_5047121946" evidence="1">
    <location>
        <begin position="21"/>
        <end position="828"/>
    </location>
</feature>
<gene>
    <name evidence="4" type="ORF">GCM10009111_05420</name>
</gene>
<dbReference type="Gene3D" id="3.40.390.10">
    <property type="entry name" value="Collagenase (Catalytic Domain)"/>
    <property type="match status" value="1"/>
</dbReference>
<comment type="caution">
    <text evidence="4">The sequence shown here is derived from an EMBL/GenBank/DDBJ whole genome shotgun (WGS) entry which is preliminary data.</text>
</comment>
<keyword evidence="4" id="KW-0645">Protease</keyword>
<dbReference type="Pfam" id="PF17148">
    <property type="entry name" value="DUF5117"/>
    <property type="match status" value="1"/>
</dbReference>
<evidence type="ECO:0000313" key="4">
    <source>
        <dbReference type="EMBL" id="GAA0812033.1"/>
    </source>
</evidence>
<reference evidence="5" key="1">
    <citation type="journal article" date="2019" name="Int. J. Syst. Evol. Microbiol.">
        <title>The Global Catalogue of Microorganisms (GCM) 10K type strain sequencing project: providing services to taxonomists for standard genome sequencing and annotation.</title>
        <authorList>
            <consortium name="The Broad Institute Genomics Platform"/>
            <consortium name="The Broad Institute Genome Sequencing Center for Infectious Disease"/>
            <person name="Wu L."/>
            <person name="Ma J."/>
        </authorList>
    </citation>
    <scope>NUCLEOTIDE SEQUENCE [LARGE SCALE GENOMIC DNA]</scope>
    <source>
        <strain evidence="5">JCM 15608</strain>
    </source>
</reference>
<dbReference type="CDD" id="cd04276">
    <property type="entry name" value="ZnMc_MMP_like_2"/>
    <property type="match status" value="1"/>
</dbReference>
<keyword evidence="4" id="KW-0378">Hydrolase</keyword>
<protein>
    <submittedName>
        <fullName evidence="4">Zinc-dependent metalloprotease</fullName>
    </submittedName>
</protein>